<feature type="domain" description="HNH nuclease" evidence="2">
    <location>
        <begin position="9"/>
        <end position="63"/>
    </location>
</feature>
<dbReference type="GO" id="GO:0004519">
    <property type="term" value="F:endonuclease activity"/>
    <property type="evidence" value="ECO:0007669"/>
    <property type="project" value="UniProtKB-KW"/>
</dbReference>
<keyword evidence="3" id="KW-0255">Endonuclease</keyword>
<organism evidence="3 4">
    <name type="scientific">Paracoccus methylarcula</name>
    <dbReference type="NCBI Taxonomy" id="72022"/>
    <lineage>
        <taxon>Bacteria</taxon>
        <taxon>Pseudomonadati</taxon>
        <taxon>Pseudomonadota</taxon>
        <taxon>Alphaproteobacteria</taxon>
        <taxon>Rhodobacterales</taxon>
        <taxon>Paracoccaceae</taxon>
        <taxon>Paracoccus</taxon>
    </lineage>
</organism>
<accession>A0A422QW41</accession>
<dbReference type="GO" id="GO:0003676">
    <property type="term" value="F:nucleic acid binding"/>
    <property type="evidence" value="ECO:0007669"/>
    <property type="project" value="InterPro"/>
</dbReference>
<evidence type="ECO:0000256" key="1">
    <source>
        <dbReference type="SAM" id="MobiDB-lite"/>
    </source>
</evidence>
<keyword evidence="4" id="KW-1185">Reference proteome</keyword>
<dbReference type="SMART" id="SM00507">
    <property type="entry name" value="HNHc"/>
    <property type="match status" value="1"/>
</dbReference>
<dbReference type="AlphaFoldDB" id="A0A422QW41"/>
<dbReference type="CDD" id="cd00085">
    <property type="entry name" value="HNHc"/>
    <property type="match status" value="1"/>
</dbReference>
<comment type="caution">
    <text evidence="3">The sequence shown here is derived from an EMBL/GenBank/DDBJ whole genome shotgun (WGS) entry which is preliminary data.</text>
</comment>
<proteinExistence type="predicted"/>
<protein>
    <submittedName>
        <fullName evidence="3">HNH endonuclease</fullName>
    </submittedName>
</protein>
<feature type="compositionally biased region" description="Polar residues" evidence="1">
    <location>
        <begin position="107"/>
        <end position="116"/>
    </location>
</feature>
<keyword evidence="3" id="KW-0540">Nuclease</keyword>
<dbReference type="OrthoDB" id="7993590at2"/>
<dbReference type="InterPro" id="IPR002711">
    <property type="entry name" value="HNH"/>
</dbReference>
<reference evidence="3" key="1">
    <citation type="submission" date="2018-05" db="EMBL/GenBank/DDBJ databases">
        <title>Reclassification of Methylarcula marina and Methylarcula terricola as Paracoccus methylarcula sp.nov., comb.nov. and Paracoccus terricola comb.nov.</title>
        <authorList>
            <person name="Shmareva M.N."/>
            <person name="Doronina N.V."/>
            <person name="Vasilenko O.V."/>
            <person name="Tarlachkov S.V."/>
            <person name="Trotsenko Y.A."/>
        </authorList>
    </citation>
    <scope>NUCLEOTIDE SEQUENCE [LARGE SCALE GENOMIC DNA]</scope>
    <source>
        <strain evidence="3">VKM B-2159</strain>
    </source>
</reference>
<dbReference type="EMBL" id="PXNQ02000007">
    <property type="protein sequence ID" value="RNF34197.1"/>
    <property type="molecule type" value="Genomic_DNA"/>
</dbReference>
<dbReference type="InterPro" id="IPR003615">
    <property type="entry name" value="HNH_nuc"/>
</dbReference>
<dbReference type="Proteomes" id="UP000238137">
    <property type="component" value="Unassembled WGS sequence"/>
</dbReference>
<dbReference type="GO" id="GO:0008270">
    <property type="term" value="F:zinc ion binding"/>
    <property type="evidence" value="ECO:0007669"/>
    <property type="project" value="InterPro"/>
</dbReference>
<evidence type="ECO:0000313" key="3">
    <source>
        <dbReference type="EMBL" id="RNF34197.1"/>
    </source>
</evidence>
<gene>
    <name evidence="3" type="ORF">A7A09_012390</name>
</gene>
<dbReference type="Gene3D" id="1.10.30.50">
    <property type="match status" value="1"/>
</dbReference>
<dbReference type="Pfam" id="PF01844">
    <property type="entry name" value="HNH"/>
    <property type="match status" value="1"/>
</dbReference>
<feature type="region of interest" description="Disordered" evidence="1">
    <location>
        <begin position="78"/>
        <end position="116"/>
    </location>
</feature>
<evidence type="ECO:0000313" key="4">
    <source>
        <dbReference type="Proteomes" id="UP000238137"/>
    </source>
</evidence>
<name>A0A422QW41_9RHOB</name>
<evidence type="ECO:0000259" key="2">
    <source>
        <dbReference type="SMART" id="SM00507"/>
    </source>
</evidence>
<keyword evidence="3" id="KW-0378">Hydrolase</keyword>
<sequence length="116" mass="12675">MARRSWTAKRKLAVFETHGGTCHICGGKVQVGESWDLEHVIPLAMGGEDDEGNVAPAHTACHREKTSEDAAQIAKANRVRAKHFGAKSERRATIPGSKGSKWKRKLSGQTVLRDSE</sequence>